<dbReference type="SFLD" id="SFLDS00003">
    <property type="entry name" value="Haloacid_Dehalogenase"/>
    <property type="match status" value="1"/>
</dbReference>
<name>A0A0R1XFA5_9LACO</name>
<evidence type="ECO:0000313" key="1">
    <source>
        <dbReference type="EMBL" id="KRM25532.1"/>
    </source>
</evidence>
<dbReference type="GO" id="GO:0005829">
    <property type="term" value="C:cytosol"/>
    <property type="evidence" value="ECO:0007669"/>
    <property type="project" value="TreeGrafter"/>
</dbReference>
<dbReference type="NCBIfam" id="TIGR01484">
    <property type="entry name" value="HAD-SF-IIB"/>
    <property type="match status" value="1"/>
</dbReference>
<comment type="caution">
    <text evidence="1">The sequence shown here is derived from an EMBL/GenBank/DDBJ whole genome shotgun (WGS) entry which is preliminary data.</text>
</comment>
<organism evidence="1 2">
    <name type="scientific">Schleiferilactobacillus harbinensis DSM 16991</name>
    <dbReference type="NCBI Taxonomy" id="1122147"/>
    <lineage>
        <taxon>Bacteria</taxon>
        <taxon>Bacillati</taxon>
        <taxon>Bacillota</taxon>
        <taxon>Bacilli</taxon>
        <taxon>Lactobacillales</taxon>
        <taxon>Lactobacillaceae</taxon>
        <taxon>Schleiferilactobacillus</taxon>
    </lineage>
</organism>
<dbReference type="GO" id="GO:0000287">
    <property type="term" value="F:magnesium ion binding"/>
    <property type="evidence" value="ECO:0007669"/>
    <property type="project" value="TreeGrafter"/>
</dbReference>
<dbReference type="GO" id="GO:0016791">
    <property type="term" value="F:phosphatase activity"/>
    <property type="evidence" value="ECO:0007669"/>
    <property type="project" value="TreeGrafter"/>
</dbReference>
<dbReference type="GeneID" id="78508825"/>
<dbReference type="Pfam" id="PF08282">
    <property type="entry name" value="Hydrolase_3"/>
    <property type="match status" value="1"/>
</dbReference>
<dbReference type="PANTHER" id="PTHR10000">
    <property type="entry name" value="PHOSPHOSERINE PHOSPHATASE"/>
    <property type="match status" value="1"/>
</dbReference>
<dbReference type="RefSeq" id="WP_027829487.1">
    <property type="nucleotide sequence ID" value="NZ_AUEH01000065.1"/>
</dbReference>
<dbReference type="PATRIC" id="fig|1122147.4.peg.726"/>
<dbReference type="PROSITE" id="PS01229">
    <property type="entry name" value="COF_2"/>
    <property type="match status" value="1"/>
</dbReference>
<keyword evidence="1" id="KW-0378">Hydrolase</keyword>
<sequence>MAQYSGVVFFDLDGTLLNGHSLVDAATGQAIHQLRANGYLPIISTGRSPLEIKEARRVTGIDTFITLNGAYIEHNGEAIYKGVIPTPTVGQLIRIGNSLGESISMYTPDQIRTTLDTPDMRRAYEFIHTPIPQVDPDFYKTNDILMLLVLTDHNDGRYTFPLNGSLTFYRNGPFSIDTVKKNESKRHGIERVIKLLNLGNVPSWAFGDGPNDIPMLEYVDHPVAMGNGITPVKDRAEFITGTNTAGGIIQGLRHYQLID</sequence>
<dbReference type="EMBL" id="AZFW01000107">
    <property type="protein sequence ID" value="KRM25532.1"/>
    <property type="molecule type" value="Genomic_DNA"/>
</dbReference>
<dbReference type="Proteomes" id="UP000050949">
    <property type="component" value="Unassembled WGS sequence"/>
</dbReference>
<dbReference type="OrthoDB" id="9810101at2"/>
<dbReference type="PANTHER" id="PTHR10000:SF25">
    <property type="entry name" value="PHOSPHATASE YKRA-RELATED"/>
    <property type="match status" value="1"/>
</dbReference>
<accession>A0A0R1XFA5</accession>
<dbReference type="eggNOG" id="COG0561">
    <property type="taxonomic scope" value="Bacteria"/>
</dbReference>
<dbReference type="InterPro" id="IPR036412">
    <property type="entry name" value="HAD-like_sf"/>
</dbReference>
<dbReference type="Gene3D" id="3.30.1240.10">
    <property type="match status" value="1"/>
</dbReference>
<dbReference type="AlphaFoldDB" id="A0A0R1XFA5"/>
<dbReference type="InterPro" id="IPR023214">
    <property type="entry name" value="HAD_sf"/>
</dbReference>
<proteinExistence type="predicted"/>
<dbReference type="SFLD" id="SFLDG01140">
    <property type="entry name" value="C2.B:_Phosphomannomutase_and_P"/>
    <property type="match status" value="1"/>
</dbReference>
<reference evidence="1 2" key="1">
    <citation type="journal article" date="2015" name="Genome Announc.">
        <title>Expanding the biotechnology potential of lactobacilli through comparative genomics of 213 strains and associated genera.</title>
        <authorList>
            <person name="Sun Z."/>
            <person name="Harris H.M."/>
            <person name="McCann A."/>
            <person name="Guo C."/>
            <person name="Argimon S."/>
            <person name="Zhang W."/>
            <person name="Yang X."/>
            <person name="Jeffery I.B."/>
            <person name="Cooney J.C."/>
            <person name="Kagawa T.F."/>
            <person name="Liu W."/>
            <person name="Song Y."/>
            <person name="Salvetti E."/>
            <person name="Wrobel A."/>
            <person name="Rasinkangas P."/>
            <person name="Parkhill J."/>
            <person name="Rea M.C."/>
            <person name="O'Sullivan O."/>
            <person name="Ritari J."/>
            <person name="Douillard F.P."/>
            <person name="Paul Ross R."/>
            <person name="Yang R."/>
            <person name="Briner A.E."/>
            <person name="Felis G.E."/>
            <person name="de Vos W.M."/>
            <person name="Barrangou R."/>
            <person name="Klaenhammer T.R."/>
            <person name="Caufield P.W."/>
            <person name="Cui Y."/>
            <person name="Zhang H."/>
            <person name="O'Toole P.W."/>
        </authorList>
    </citation>
    <scope>NUCLEOTIDE SEQUENCE [LARGE SCALE GENOMIC DNA]</scope>
    <source>
        <strain evidence="1 2">DSM 16991</strain>
    </source>
</reference>
<evidence type="ECO:0000313" key="2">
    <source>
        <dbReference type="Proteomes" id="UP000050949"/>
    </source>
</evidence>
<dbReference type="SUPFAM" id="SSF56784">
    <property type="entry name" value="HAD-like"/>
    <property type="match status" value="1"/>
</dbReference>
<gene>
    <name evidence="1" type="ORF">FC91_GL000704</name>
</gene>
<dbReference type="InterPro" id="IPR006379">
    <property type="entry name" value="HAD-SF_hydro_IIB"/>
</dbReference>
<dbReference type="PROSITE" id="PS01228">
    <property type="entry name" value="COF_1"/>
    <property type="match status" value="1"/>
</dbReference>
<protein>
    <submittedName>
        <fullName evidence="1">Cof-like hydrolase family protein</fullName>
    </submittedName>
</protein>
<dbReference type="NCBIfam" id="TIGR00099">
    <property type="entry name" value="Cof-subfamily"/>
    <property type="match status" value="1"/>
</dbReference>
<dbReference type="Gene3D" id="3.40.50.1000">
    <property type="entry name" value="HAD superfamily/HAD-like"/>
    <property type="match status" value="1"/>
</dbReference>
<dbReference type="InterPro" id="IPR000150">
    <property type="entry name" value="Cof"/>
</dbReference>